<dbReference type="EMBL" id="JAJAQI010000041">
    <property type="protein sequence ID" value="MCB4824344.1"/>
    <property type="molecule type" value="Genomic_DNA"/>
</dbReference>
<dbReference type="AlphaFoldDB" id="A0A9X1IGR1"/>
<feature type="domain" description="RES" evidence="1">
    <location>
        <begin position="19"/>
        <end position="158"/>
    </location>
</feature>
<evidence type="ECO:0000259" key="1">
    <source>
        <dbReference type="SMART" id="SM00953"/>
    </source>
</evidence>
<gene>
    <name evidence="2" type="ORF">LHA35_21665</name>
</gene>
<sequence length="173" mass="19170">MRLTTTVYRAHHPGWAWAPDSGEGARIHGGRFNPPGMAALYTSLRLETAWLEAQQGFPFKAQPMTICAYRVDCADMLDLTDAAVRAAERIDAADLACAWEALADRGERVPGWELARRLRAAGRAGIVVPSFARGAGPRDMNAVFWDWSPEPPHQVLVVDDFGRLPRDGSSWRR</sequence>
<comment type="caution">
    <text evidence="2">The sequence shown here is derived from an EMBL/GenBank/DDBJ whole genome shotgun (WGS) entry which is preliminary data.</text>
</comment>
<protein>
    <submittedName>
        <fullName evidence="2">RES domain-containing protein</fullName>
    </submittedName>
</protein>
<organism evidence="2 3">
    <name type="scientific">Roseicella aerolata</name>
    <dbReference type="NCBI Taxonomy" id="2883479"/>
    <lineage>
        <taxon>Bacteria</taxon>
        <taxon>Pseudomonadati</taxon>
        <taxon>Pseudomonadota</taxon>
        <taxon>Alphaproteobacteria</taxon>
        <taxon>Acetobacterales</taxon>
        <taxon>Roseomonadaceae</taxon>
        <taxon>Roseicella</taxon>
    </lineage>
</organism>
<keyword evidence="3" id="KW-1185">Reference proteome</keyword>
<proteinExistence type="predicted"/>
<dbReference type="SMART" id="SM00953">
    <property type="entry name" value="RES"/>
    <property type="match status" value="1"/>
</dbReference>
<accession>A0A9X1IGR1</accession>
<evidence type="ECO:0000313" key="2">
    <source>
        <dbReference type="EMBL" id="MCB4824344.1"/>
    </source>
</evidence>
<name>A0A9X1IGR1_9PROT</name>
<evidence type="ECO:0000313" key="3">
    <source>
        <dbReference type="Proteomes" id="UP001139311"/>
    </source>
</evidence>
<dbReference type="InterPro" id="IPR014914">
    <property type="entry name" value="RES_dom"/>
</dbReference>
<dbReference type="Proteomes" id="UP001139311">
    <property type="component" value="Unassembled WGS sequence"/>
</dbReference>
<dbReference type="RefSeq" id="WP_226611945.1">
    <property type="nucleotide sequence ID" value="NZ_JAJAQI010000041.1"/>
</dbReference>
<dbReference type="Pfam" id="PF08808">
    <property type="entry name" value="RES"/>
    <property type="match status" value="1"/>
</dbReference>
<reference evidence="2" key="1">
    <citation type="submission" date="2021-10" db="EMBL/GenBank/DDBJ databases">
        <title>Roseicella aerolatum sp. nov., isolated from aerosols of e-waste dismantling site.</title>
        <authorList>
            <person name="Qin T."/>
        </authorList>
    </citation>
    <scope>NUCLEOTIDE SEQUENCE</scope>
    <source>
        <strain evidence="2">GB24</strain>
    </source>
</reference>